<reference evidence="2" key="1">
    <citation type="submission" date="2017-10" db="EMBL/GenBank/DDBJ databases">
        <title>Rapid genome shrinkage in a self-fertile nematode reveals novel sperm competition proteins.</title>
        <authorList>
            <person name="Yin D."/>
            <person name="Schwarz E.M."/>
            <person name="Thomas C.G."/>
            <person name="Felde R.L."/>
            <person name="Korf I.F."/>
            <person name="Cutter A.D."/>
            <person name="Schartner C.M."/>
            <person name="Ralston E.J."/>
            <person name="Meyer B.J."/>
            <person name="Haag E.S."/>
        </authorList>
    </citation>
    <scope>NUCLEOTIDE SEQUENCE [LARGE SCALE GENOMIC DNA]</scope>
    <source>
        <strain evidence="2">JU1422</strain>
    </source>
</reference>
<accession>A0A2G5UAV8</accession>
<dbReference type="EMBL" id="PDUG01000004">
    <property type="protein sequence ID" value="PIC36654.1"/>
    <property type="molecule type" value="Genomic_DNA"/>
</dbReference>
<protein>
    <recommendedName>
        <fullName evidence="3">F-box associated domain-containing protein</fullName>
    </recommendedName>
</protein>
<organism evidence="1 2">
    <name type="scientific">Caenorhabditis nigoni</name>
    <dbReference type="NCBI Taxonomy" id="1611254"/>
    <lineage>
        <taxon>Eukaryota</taxon>
        <taxon>Metazoa</taxon>
        <taxon>Ecdysozoa</taxon>
        <taxon>Nematoda</taxon>
        <taxon>Chromadorea</taxon>
        <taxon>Rhabditida</taxon>
        <taxon>Rhabditina</taxon>
        <taxon>Rhabditomorpha</taxon>
        <taxon>Rhabditoidea</taxon>
        <taxon>Rhabditidae</taxon>
        <taxon>Peloderinae</taxon>
        <taxon>Caenorhabditis</taxon>
    </lineage>
</organism>
<dbReference type="PANTHER" id="PTHR21503">
    <property type="entry name" value="F-BOX-CONTAINING HYPOTHETICAL PROTEIN C.ELEGANS"/>
    <property type="match status" value="1"/>
</dbReference>
<evidence type="ECO:0000313" key="2">
    <source>
        <dbReference type="Proteomes" id="UP000230233"/>
    </source>
</evidence>
<dbReference type="Proteomes" id="UP000230233">
    <property type="component" value="Chromosome IV"/>
</dbReference>
<sequence length="144" mass="16708">MEESNFKYRLKDCEHLDVGGSVQWLDTDDFLKRNPKMKRLHLEDLPGEQINDLLKQWINGEGIDLKNMLFFNSTGYPDDVIFDGIVTMETKLTEEQAKHMFGDWDVGGITVDIQRQIDGQVATVHINSEGCFIEKWSEERLDEL</sequence>
<proteinExistence type="predicted"/>
<comment type="caution">
    <text evidence="1">The sequence shown here is derived from an EMBL/GenBank/DDBJ whole genome shotgun (WGS) entry which is preliminary data.</text>
</comment>
<evidence type="ECO:0008006" key="3">
    <source>
        <dbReference type="Google" id="ProtNLM"/>
    </source>
</evidence>
<dbReference type="AlphaFoldDB" id="A0A2G5UAV8"/>
<dbReference type="PANTHER" id="PTHR21503:SF8">
    <property type="entry name" value="F-BOX ASSOCIATED DOMAIN-CONTAINING PROTEIN-RELATED"/>
    <property type="match status" value="1"/>
</dbReference>
<evidence type="ECO:0000313" key="1">
    <source>
        <dbReference type="EMBL" id="PIC36654.1"/>
    </source>
</evidence>
<keyword evidence="2" id="KW-1185">Reference proteome</keyword>
<gene>
    <name evidence="1" type="primary">Cnig_chr_IV.g15571</name>
    <name evidence="1" type="ORF">B9Z55_015571</name>
</gene>
<name>A0A2G5UAV8_9PELO</name>